<protein>
    <recommendedName>
        <fullName evidence="10">Fluoride-specific ion channel FluC</fullName>
    </recommendedName>
</protein>
<evidence type="ECO:0000256" key="3">
    <source>
        <dbReference type="ARBA" id="ARBA00022692"/>
    </source>
</evidence>
<dbReference type="GO" id="GO:0005886">
    <property type="term" value="C:plasma membrane"/>
    <property type="evidence" value="ECO:0007669"/>
    <property type="project" value="UniProtKB-SubCell"/>
</dbReference>
<evidence type="ECO:0000256" key="4">
    <source>
        <dbReference type="ARBA" id="ARBA00022989"/>
    </source>
</evidence>
<comment type="function">
    <text evidence="9 10">Fluoride-specific ion channel. Important for reducing fluoride concentration in the cell, thus reducing its toxicity.</text>
</comment>
<keyword evidence="5 10" id="KW-0472">Membrane</keyword>
<dbReference type="PANTHER" id="PTHR28259:SF1">
    <property type="entry name" value="FLUORIDE EXPORT PROTEIN 1-RELATED"/>
    <property type="match status" value="1"/>
</dbReference>
<keyword evidence="10" id="KW-0813">Transport</keyword>
<dbReference type="GO" id="GO:0062054">
    <property type="term" value="F:fluoride channel activity"/>
    <property type="evidence" value="ECO:0007669"/>
    <property type="project" value="UniProtKB-UniRule"/>
</dbReference>
<comment type="subcellular location">
    <subcellularLocation>
        <location evidence="1 10">Cell membrane</location>
        <topology evidence="1 10">Multi-pass membrane protein</topology>
    </subcellularLocation>
</comment>
<keyword evidence="12" id="KW-1185">Reference proteome</keyword>
<feature type="transmembrane region" description="Helical" evidence="10">
    <location>
        <begin position="127"/>
        <end position="152"/>
    </location>
</feature>
<feature type="binding site" evidence="10">
    <location>
        <position position="105"/>
    </location>
    <ligand>
        <name>Na(+)</name>
        <dbReference type="ChEBI" id="CHEBI:29101"/>
        <note>structural</note>
    </ligand>
</feature>
<keyword evidence="4 10" id="KW-1133">Transmembrane helix</keyword>
<keyword evidence="6 10" id="KW-0407">Ion channel</keyword>
<reference evidence="11 12" key="1">
    <citation type="submission" date="2020-07" db="EMBL/GenBank/DDBJ databases">
        <title>Sequencing the genomes of 1000 actinobacteria strains.</title>
        <authorList>
            <person name="Klenk H.-P."/>
        </authorList>
    </citation>
    <scope>NUCLEOTIDE SEQUENCE [LARGE SCALE GENOMIC DNA]</scope>
    <source>
        <strain evidence="11 12">CXB654</strain>
    </source>
</reference>
<organism evidence="11 12">
    <name type="scientific">Spinactinospora alkalitolerans</name>
    <dbReference type="NCBI Taxonomy" id="687207"/>
    <lineage>
        <taxon>Bacteria</taxon>
        <taxon>Bacillati</taxon>
        <taxon>Actinomycetota</taxon>
        <taxon>Actinomycetes</taxon>
        <taxon>Streptosporangiales</taxon>
        <taxon>Nocardiopsidaceae</taxon>
        <taxon>Spinactinospora</taxon>
    </lineage>
</organism>
<gene>
    <name evidence="10" type="primary">fluC</name>
    <name evidence="10" type="synonym">crcB</name>
    <name evidence="11" type="ORF">HDA32_000085</name>
</gene>
<feature type="transmembrane region" description="Helical" evidence="10">
    <location>
        <begin position="95"/>
        <end position="115"/>
    </location>
</feature>
<dbReference type="Pfam" id="PF02537">
    <property type="entry name" value="CRCB"/>
    <property type="match status" value="1"/>
</dbReference>
<accession>A0A852TN01</accession>
<sequence length="176" mass="17944">MRERDTAPVDPDVDLHVPRQRRELDASPWPVLGAVSAGGAIGALARYGLDAALPHGPGGFTWSTFTANVAGCLLIGVLMVLITEVWTGRPLLRPFLGAGCLGGFTTFGTAIVDVQRMVGSGAAATGLVHLAGTLLAALVAVWAGAGLTSLAVRRARAGRAVPAGSGPDGDRAGERR</sequence>
<dbReference type="InterPro" id="IPR003691">
    <property type="entry name" value="FluC"/>
</dbReference>
<feature type="transmembrane region" description="Helical" evidence="10">
    <location>
        <begin position="60"/>
        <end position="83"/>
    </location>
</feature>
<comment type="catalytic activity">
    <reaction evidence="8">
        <text>fluoride(in) = fluoride(out)</text>
        <dbReference type="Rhea" id="RHEA:76159"/>
        <dbReference type="ChEBI" id="CHEBI:17051"/>
    </reaction>
    <physiologicalReaction direction="left-to-right" evidence="8">
        <dbReference type="Rhea" id="RHEA:76160"/>
    </physiologicalReaction>
</comment>
<evidence type="ECO:0000313" key="12">
    <source>
        <dbReference type="Proteomes" id="UP000589036"/>
    </source>
</evidence>
<comment type="caution">
    <text evidence="11">The sequence shown here is derived from an EMBL/GenBank/DDBJ whole genome shotgun (WGS) entry which is preliminary data.</text>
</comment>
<dbReference type="PANTHER" id="PTHR28259">
    <property type="entry name" value="FLUORIDE EXPORT PROTEIN 1-RELATED"/>
    <property type="match status" value="1"/>
</dbReference>
<evidence type="ECO:0000256" key="5">
    <source>
        <dbReference type="ARBA" id="ARBA00023136"/>
    </source>
</evidence>
<comment type="similarity">
    <text evidence="7 10">Belongs to the fluoride channel Fluc/FEX (TC 1.A.43) family.</text>
</comment>
<dbReference type="RefSeq" id="WP_179641270.1">
    <property type="nucleotide sequence ID" value="NZ_BAAAYY010000005.1"/>
</dbReference>
<feature type="binding site" evidence="10">
    <location>
        <position position="102"/>
    </location>
    <ligand>
        <name>Na(+)</name>
        <dbReference type="ChEBI" id="CHEBI:29101"/>
        <note>structural</note>
    </ligand>
</feature>
<evidence type="ECO:0000256" key="6">
    <source>
        <dbReference type="ARBA" id="ARBA00023303"/>
    </source>
</evidence>
<dbReference type="Proteomes" id="UP000589036">
    <property type="component" value="Unassembled WGS sequence"/>
</dbReference>
<name>A0A852TN01_9ACTN</name>
<dbReference type="EMBL" id="JACCCC010000001">
    <property type="protein sequence ID" value="NYE44965.1"/>
    <property type="molecule type" value="Genomic_DNA"/>
</dbReference>
<dbReference type="HAMAP" id="MF_00454">
    <property type="entry name" value="FluC"/>
    <property type="match status" value="1"/>
</dbReference>
<keyword evidence="2 10" id="KW-1003">Cell membrane</keyword>
<dbReference type="GO" id="GO:0140114">
    <property type="term" value="P:cellular detoxification of fluoride"/>
    <property type="evidence" value="ECO:0007669"/>
    <property type="project" value="UniProtKB-UniRule"/>
</dbReference>
<proteinExistence type="inferred from homology"/>
<evidence type="ECO:0000256" key="1">
    <source>
        <dbReference type="ARBA" id="ARBA00004651"/>
    </source>
</evidence>
<feature type="transmembrane region" description="Helical" evidence="10">
    <location>
        <begin position="29"/>
        <end position="48"/>
    </location>
</feature>
<evidence type="ECO:0000256" key="10">
    <source>
        <dbReference type="HAMAP-Rule" id="MF_00454"/>
    </source>
</evidence>
<evidence type="ECO:0000256" key="8">
    <source>
        <dbReference type="ARBA" id="ARBA00035585"/>
    </source>
</evidence>
<keyword evidence="3 10" id="KW-0812">Transmembrane</keyword>
<keyword evidence="10" id="KW-0915">Sodium</keyword>
<evidence type="ECO:0000256" key="7">
    <source>
        <dbReference type="ARBA" id="ARBA00035120"/>
    </source>
</evidence>
<keyword evidence="10" id="KW-0479">Metal-binding</keyword>
<dbReference type="GO" id="GO:0046872">
    <property type="term" value="F:metal ion binding"/>
    <property type="evidence" value="ECO:0007669"/>
    <property type="project" value="UniProtKB-KW"/>
</dbReference>
<evidence type="ECO:0000313" key="11">
    <source>
        <dbReference type="EMBL" id="NYE44965.1"/>
    </source>
</evidence>
<dbReference type="AlphaFoldDB" id="A0A852TN01"/>
<keyword evidence="10" id="KW-0406">Ion transport</keyword>
<evidence type="ECO:0000256" key="2">
    <source>
        <dbReference type="ARBA" id="ARBA00022475"/>
    </source>
</evidence>
<evidence type="ECO:0000256" key="9">
    <source>
        <dbReference type="ARBA" id="ARBA00049940"/>
    </source>
</evidence>
<comment type="activity regulation">
    <text evidence="10">Na(+) is not transported, but it plays an essential structural role and its presence is essential for fluoride channel function.</text>
</comment>